<dbReference type="Proteomes" id="UP000002698">
    <property type="component" value="Chromosome"/>
</dbReference>
<dbReference type="InterPro" id="IPR032816">
    <property type="entry name" value="VTT_dom"/>
</dbReference>
<feature type="transmembrane region" description="Helical" evidence="6">
    <location>
        <begin position="189"/>
        <end position="208"/>
    </location>
</feature>
<dbReference type="InterPro" id="IPR015414">
    <property type="entry name" value="TMEM64"/>
</dbReference>
<evidence type="ECO:0000313" key="8">
    <source>
        <dbReference type="EMBL" id="CAI49766.1"/>
    </source>
</evidence>
<keyword evidence="9" id="KW-1185">Reference proteome</keyword>
<reference evidence="8 9" key="1">
    <citation type="journal article" date="2005" name="Genome Res.">
        <title>Living with two extremes: conclusions from the genome sequence of Natronomonas pharaonis.</title>
        <authorList>
            <person name="Falb M."/>
            <person name="Pfeiffer F."/>
            <person name="Palm P."/>
            <person name="Rodewald K."/>
            <person name="Hickmann V."/>
            <person name="Tittor J."/>
            <person name="Oesterhelt D."/>
        </authorList>
    </citation>
    <scope>NUCLEOTIDE SEQUENCE [LARGE SCALE GENOMIC DNA]</scope>
    <source>
        <strain evidence="9">ATCC 35678 / DSM 2160 / CIP 103997 / JCM 8858 / NBRC 14720 / NCIMB 2260 / Gabara</strain>
    </source>
</reference>
<evidence type="ECO:0000256" key="4">
    <source>
        <dbReference type="ARBA" id="ARBA00022989"/>
    </source>
</evidence>
<evidence type="ECO:0000256" key="3">
    <source>
        <dbReference type="ARBA" id="ARBA00022692"/>
    </source>
</evidence>
<evidence type="ECO:0000313" key="9">
    <source>
        <dbReference type="Proteomes" id="UP000002698"/>
    </source>
</evidence>
<keyword evidence="2" id="KW-1003">Cell membrane</keyword>
<feature type="transmembrane region" description="Helical" evidence="6">
    <location>
        <begin position="43"/>
        <end position="63"/>
    </location>
</feature>
<protein>
    <recommendedName>
        <fullName evidence="7">VTT domain-containing protein</fullName>
    </recommendedName>
</protein>
<dbReference type="EnsemblBacteria" id="CAI49766">
    <property type="protein sequence ID" value="CAI49766"/>
    <property type="gene ID" value="NP_3350A"/>
</dbReference>
<comment type="subcellular location">
    <subcellularLocation>
        <location evidence="1">Cell membrane</location>
        <topology evidence="1">Multi-pass membrane protein</topology>
    </subcellularLocation>
</comment>
<evidence type="ECO:0000256" key="6">
    <source>
        <dbReference type="SAM" id="Phobius"/>
    </source>
</evidence>
<feature type="transmembrane region" description="Helical" evidence="6">
    <location>
        <begin position="70"/>
        <end position="97"/>
    </location>
</feature>
<dbReference type="OrthoDB" id="293407at2157"/>
<dbReference type="GO" id="GO:0005886">
    <property type="term" value="C:plasma membrane"/>
    <property type="evidence" value="ECO:0007669"/>
    <property type="project" value="UniProtKB-SubCell"/>
</dbReference>
<dbReference type="HOGENOM" id="CLU_104922_0_0_2"/>
<dbReference type="EMBL" id="CR936257">
    <property type="protein sequence ID" value="CAI49766.1"/>
    <property type="molecule type" value="Genomic_DNA"/>
</dbReference>
<gene>
    <name evidence="8" type="ordered locus">NP_3350A</name>
</gene>
<name>A0A1U7EX71_NATPD</name>
<dbReference type="PANTHER" id="PTHR12677:SF59">
    <property type="entry name" value="GOLGI APPARATUS MEMBRANE PROTEIN TVP38-RELATED"/>
    <property type="match status" value="1"/>
</dbReference>
<keyword evidence="4 6" id="KW-1133">Transmembrane helix</keyword>
<evidence type="ECO:0000256" key="5">
    <source>
        <dbReference type="ARBA" id="ARBA00023136"/>
    </source>
</evidence>
<keyword evidence="3 6" id="KW-0812">Transmembrane</keyword>
<evidence type="ECO:0000259" key="7">
    <source>
        <dbReference type="Pfam" id="PF09335"/>
    </source>
</evidence>
<dbReference type="KEGG" id="nph:NP_3350A"/>
<dbReference type="eggNOG" id="arCOG04659">
    <property type="taxonomic scope" value="Archaea"/>
</dbReference>
<dbReference type="Pfam" id="PF09335">
    <property type="entry name" value="VTT_dom"/>
    <property type="match status" value="1"/>
</dbReference>
<organism evidence="8 9">
    <name type="scientific">Natronomonas pharaonis (strain ATCC 35678 / DSM 2160 / CIP 103997 / JCM 8858 / NBRC 14720 / NCIMB 2260 / Gabara)</name>
    <name type="common">Halobacterium pharaonis</name>
    <dbReference type="NCBI Taxonomy" id="348780"/>
    <lineage>
        <taxon>Archaea</taxon>
        <taxon>Methanobacteriati</taxon>
        <taxon>Methanobacteriota</taxon>
        <taxon>Stenosarchaea group</taxon>
        <taxon>Halobacteria</taxon>
        <taxon>Halobacteriales</taxon>
        <taxon>Natronomonadaceae</taxon>
        <taxon>Natronomonas</taxon>
    </lineage>
</organism>
<accession>A0A1U7EX71</accession>
<proteinExistence type="predicted"/>
<evidence type="ECO:0000256" key="2">
    <source>
        <dbReference type="ARBA" id="ARBA00022475"/>
    </source>
</evidence>
<feature type="domain" description="VTT" evidence="7">
    <location>
        <begin position="61"/>
        <end position="174"/>
    </location>
</feature>
<dbReference type="PANTHER" id="PTHR12677">
    <property type="entry name" value="GOLGI APPARATUS MEMBRANE PROTEIN TVP38-RELATED"/>
    <property type="match status" value="1"/>
</dbReference>
<keyword evidence="5 6" id="KW-0472">Membrane</keyword>
<dbReference type="AlphaFoldDB" id="A0A1U7EX71"/>
<dbReference type="DNASU" id="3701744"/>
<dbReference type="RefSeq" id="WP_011323386.1">
    <property type="nucleotide sequence ID" value="NC_007426.1"/>
</dbReference>
<sequence length="219" mass="22245">MHRATVRQLFGAGVVAAIAAVAAISTSPQALFAAAERLVERPGLLAVTVVGLYLVRPLLAWPISALSILLGYLLGVAAAPIALAGAVVTTLPAYALARRLGHSEGVLARVGDAGAVVRRTTGDFRGIVAVRLAPLPTDPVSYAAGVAGVPLRPYVLGTAVGEAPWVLTAVLLGASTSQLTTAGAASNPLLVVTALALAALLALSRPAYRRLADDRPLRT</sequence>
<dbReference type="GeneID" id="3701744"/>
<dbReference type="STRING" id="348780.NP_3350A"/>
<evidence type="ECO:0000256" key="1">
    <source>
        <dbReference type="ARBA" id="ARBA00004651"/>
    </source>
</evidence>